<protein>
    <submittedName>
        <fullName evidence="1">Uncharacterized protein</fullName>
    </submittedName>
</protein>
<dbReference type="Proteomes" id="UP000594015">
    <property type="component" value="Chromosome"/>
</dbReference>
<evidence type="ECO:0000313" key="2">
    <source>
        <dbReference type="Proteomes" id="UP000594015"/>
    </source>
</evidence>
<dbReference type="EMBL" id="CP030050">
    <property type="protein sequence ID" value="QOZ69104.1"/>
    <property type="molecule type" value="Genomic_DNA"/>
</dbReference>
<accession>A0AAE7NNC0</accession>
<organism evidence="1 2">
    <name type="scientific">Bradyrhizobium arachidis</name>
    <dbReference type="NCBI Taxonomy" id="858423"/>
    <lineage>
        <taxon>Bacteria</taxon>
        <taxon>Pseudomonadati</taxon>
        <taxon>Pseudomonadota</taxon>
        <taxon>Alphaproteobacteria</taxon>
        <taxon>Hyphomicrobiales</taxon>
        <taxon>Nitrobacteraceae</taxon>
        <taxon>Bradyrhizobium</taxon>
    </lineage>
</organism>
<proteinExistence type="predicted"/>
<name>A0AAE7NNC0_9BRAD</name>
<dbReference type="AlphaFoldDB" id="A0AAE7NNC0"/>
<reference evidence="1 2" key="1">
    <citation type="submission" date="2018-06" db="EMBL/GenBank/DDBJ databases">
        <title>Comparative genomics of Bradyrhizobium nodulating Arachidis hypogaea.</title>
        <authorList>
            <person name="Li Y."/>
        </authorList>
    </citation>
    <scope>NUCLEOTIDE SEQUENCE [LARGE SCALE GENOMIC DNA]</scope>
    <source>
        <strain evidence="1 2">CCBAU 051107</strain>
    </source>
</reference>
<gene>
    <name evidence="1" type="ORF">WN72_24370</name>
</gene>
<dbReference type="KEGG" id="barh:WN72_24370"/>
<evidence type="ECO:0000313" key="1">
    <source>
        <dbReference type="EMBL" id="QOZ69104.1"/>
    </source>
</evidence>
<sequence length="92" mass="10130">MVAFLALGLTPALAQDAAKAPDDKKLDPKTDNCFYTVGTQAIQVPIGASVCRRQPAPYNDKYSLLRCTPPLDELASDVKRGDARCDRYDERE</sequence>